<keyword evidence="6" id="KW-1185">Reference proteome</keyword>
<keyword evidence="2" id="KW-0680">Restriction system</keyword>
<dbReference type="GO" id="GO:0016787">
    <property type="term" value="F:hydrolase activity"/>
    <property type="evidence" value="ECO:0007669"/>
    <property type="project" value="UniProtKB-KW"/>
</dbReference>
<evidence type="ECO:0000313" key="6">
    <source>
        <dbReference type="Proteomes" id="UP001155241"/>
    </source>
</evidence>
<name>A0A9X2JFL2_9BACT</name>
<keyword evidence="3" id="KW-0238">DNA-binding</keyword>
<dbReference type="InterPro" id="IPR052021">
    <property type="entry name" value="Type-I_RS_S_subunit"/>
</dbReference>
<organism evidence="5 6">
    <name type="scientific">Aeoliella straminimaris</name>
    <dbReference type="NCBI Taxonomy" id="2954799"/>
    <lineage>
        <taxon>Bacteria</taxon>
        <taxon>Pseudomonadati</taxon>
        <taxon>Planctomycetota</taxon>
        <taxon>Planctomycetia</taxon>
        <taxon>Pirellulales</taxon>
        <taxon>Lacipirellulaceae</taxon>
        <taxon>Aeoliella</taxon>
    </lineage>
</organism>
<dbReference type="AlphaFoldDB" id="A0A9X2JFL2"/>
<keyword evidence="5" id="KW-0540">Nuclease</keyword>
<accession>A0A9X2JFL2</accession>
<dbReference type="Gene3D" id="3.90.220.20">
    <property type="entry name" value="DNA methylase specificity domains"/>
    <property type="match status" value="2"/>
</dbReference>
<evidence type="ECO:0000313" key="5">
    <source>
        <dbReference type="EMBL" id="MCO6042538.1"/>
    </source>
</evidence>
<proteinExistence type="inferred from homology"/>
<protein>
    <submittedName>
        <fullName evidence="5">Restriction endonuclease subunit S</fullName>
        <ecNumber evidence="5">3.1.21.-</ecNumber>
    </submittedName>
</protein>
<feature type="domain" description="Type I restriction modification DNA specificity" evidence="4">
    <location>
        <begin position="233"/>
        <end position="383"/>
    </location>
</feature>
<evidence type="ECO:0000259" key="4">
    <source>
        <dbReference type="Pfam" id="PF01420"/>
    </source>
</evidence>
<dbReference type="EC" id="3.1.21.-" evidence="5"/>
<dbReference type="GO" id="GO:0004519">
    <property type="term" value="F:endonuclease activity"/>
    <property type="evidence" value="ECO:0007669"/>
    <property type="project" value="UniProtKB-KW"/>
</dbReference>
<gene>
    <name evidence="5" type="ORF">NG895_01330</name>
</gene>
<dbReference type="PANTHER" id="PTHR30408:SF13">
    <property type="entry name" value="TYPE I RESTRICTION ENZYME HINDI SPECIFICITY SUBUNIT"/>
    <property type="match status" value="1"/>
</dbReference>
<dbReference type="GO" id="GO:0009307">
    <property type="term" value="P:DNA restriction-modification system"/>
    <property type="evidence" value="ECO:0007669"/>
    <property type="project" value="UniProtKB-KW"/>
</dbReference>
<dbReference type="Pfam" id="PF01420">
    <property type="entry name" value="Methylase_S"/>
    <property type="match status" value="2"/>
</dbReference>
<comment type="caution">
    <text evidence="5">The sequence shown here is derived from an EMBL/GenBank/DDBJ whole genome shotgun (WGS) entry which is preliminary data.</text>
</comment>
<dbReference type="PANTHER" id="PTHR30408">
    <property type="entry name" value="TYPE-1 RESTRICTION ENZYME ECOKI SPECIFICITY PROTEIN"/>
    <property type="match status" value="1"/>
</dbReference>
<sequence>MGSENGTWSEALLEDVAEELIVGHVGSMTSEYVETGVPFLRSKNVDPFNIVWDDMKYISREFHGRLKKSTLSPGDVVIVRTGKPGAAALVPDTLPEANCSDLVIVRCGPEIDRRFLVYYLNSAAKHHVHSHLVGAVQQHFNVGAARKLRMQLPPLAEQKAIARILGTLDEKIELNRRMNETLEGIARAVFKSWFVDFDPVRAKLDGRQPAGMDPATAALFPDGFEDTELGKVPRGWRTSPVYDTARFINGATFRGEHFCEPEDGLPVIKIAELKSGISAQTKYSNRQDLDPKYRIDSGTLLYSWSGSPDTSLDTFVWSLGPGLLNQHIFKIDADSEAQLHFVYYMLKYLRPALIEIARNKQTTGLGHVTVADMRRLHFCSPPATILHAFDQCAGPLYRSCYQNALQSQTLSALRDTLLPKLLSGEIRVGEAAEIVGE</sequence>
<dbReference type="CDD" id="cd17254">
    <property type="entry name" value="RMtype1_S_FclI-TRD1-CR1_like"/>
    <property type="match status" value="1"/>
</dbReference>
<feature type="domain" description="Type I restriction modification DNA specificity" evidence="4">
    <location>
        <begin position="34"/>
        <end position="183"/>
    </location>
</feature>
<keyword evidence="5" id="KW-0255">Endonuclease</keyword>
<dbReference type="SUPFAM" id="SSF116734">
    <property type="entry name" value="DNA methylase specificity domain"/>
    <property type="match status" value="2"/>
</dbReference>
<dbReference type="Proteomes" id="UP001155241">
    <property type="component" value="Unassembled WGS sequence"/>
</dbReference>
<dbReference type="CDD" id="cd17246">
    <property type="entry name" value="RMtype1_S_SonII-TRD2-CR2_like"/>
    <property type="match status" value="1"/>
</dbReference>
<dbReference type="EMBL" id="JAMXLR010000004">
    <property type="protein sequence ID" value="MCO6042538.1"/>
    <property type="molecule type" value="Genomic_DNA"/>
</dbReference>
<keyword evidence="5" id="KW-0378">Hydrolase</keyword>
<evidence type="ECO:0000256" key="2">
    <source>
        <dbReference type="ARBA" id="ARBA00022747"/>
    </source>
</evidence>
<dbReference type="InterPro" id="IPR000055">
    <property type="entry name" value="Restrct_endonuc_typeI_TRD"/>
</dbReference>
<comment type="similarity">
    <text evidence="1">Belongs to the type-I restriction system S methylase family.</text>
</comment>
<evidence type="ECO:0000256" key="3">
    <source>
        <dbReference type="ARBA" id="ARBA00023125"/>
    </source>
</evidence>
<reference evidence="5" key="1">
    <citation type="submission" date="2022-06" db="EMBL/GenBank/DDBJ databases">
        <title>Aeoliella straminimaris, a novel planctomycete from sediments.</title>
        <authorList>
            <person name="Vitorino I.R."/>
            <person name="Lage O.M."/>
        </authorList>
    </citation>
    <scope>NUCLEOTIDE SEQUENCE</scope>
    <source>
        <strain evidence="5">ICT_H6.2</strain>
    </source>
</reference>
<dbReference type="InterPro" id="IPR044946">
    <property type="entry name" value="Restrct_endonuc_typeI_TRD_sf"/>
</dbReference>
<evidence type="ECO:0000256" key="1">
    <source>
        <dbReference type="ARBA" id="ARBA00010923"/>
    </source>
</evidence>
<dbReference type="GO" id="GO:0003677">
    <property type="term" value="F:DNA binding"/>
    <property type="evidence" value="ECO:0007669"/>
    <property type="project" value="UniProtKB-KW"/>
</dbReference>